<dbReference type="PANTHER" id="PTHR35574">
    <property type="entry name" value="PUTATIVE-RELATED"/>
    <property type="match status" value="1"/>
</dbReference>
<keyword evidence="1" id="KW-0472">Membrane</keyword>
<dbReference type="InterPro" id="IPR010761">
    <property type="entry name" value="Clc_prot-like"/>
</dbReference>
<dbReference type="GO" id="GO:0016020">
    <property type="term" value="C:membrane"/>
    <property type="evidence" value="ECO:0007669"/>
    <property type="project" value="InterPro"/>
</dbReference>
<evidence type="ECO:0000313" key="3">
    <source>
        <dbReference type="Proteomes" id="UP000218231"/>
    </source>
</evidence>
<dbReference type="PANTHER" id="PTHR35574:SF4">
    <property type="entry name" value="CLC-LIKE PROTEIN"/>
    <property type="match status" value="1"/>
</dbReference>
<gene>
    <name evidence="2" type="ORF">WR25_12166</name>
</gene>
<dbReference type="AlphaFoldDB" id="A0A2A2KWB7"/>
<name>A0A2A2KWB7_9BILA</name>
<dbReference type="EMBL" id="LIAE01007617">
    <property type="protein sequence ID" value="PAV78083.1"/>
    <property type="molecule type" value="Genomic_DNA"/>
</dbReference>
<keyword evidence="1" id="KW-0812">Transmembrane</keyword>
<dbReference type="Proteomes" id="UP000218231">
    <property type="component" value="Unassembled WGS sequence"/>
</dbReference>
<keyword evidence="3" id="KW-1185">Reference proteome</keyword>
<proteinExistence type="predicted"/>
<evidence type="ECO:0000256" key="1">
    <source>
        <dbReference type="SAM" id="Phobius"/>
    </source>
</evidence>
<sequence>MSHQHGLWWDCKVHHNVLIPLDQIERERIGDTCVSKFDNAVQDMLRGAIEKGDAESKELLSHKFLPHHKGVLFFSVFTILFALIGAIIGICSPCFPPNSLLYVVSIFMTSSCSVLADIIFVFGASEKDRRSPPQPTLSIPSSISSRSNDLGVLNKSKGFAFFLHLFASLVFIIGLMFSILAAYLLIKTRHARDVCCTSKKEYIEEERRLRWQNSGLTLKSGKFDRTATRPFVIVDDESSSA</sequence>
<comment type="caution">
    <text evidence="2">The sequence shown here is derived from an EMBL/GenBank/DDBJ whole genome shotgun (WGS) entry which is preliminary data.</text>
</comment>
<feature type="transmembrane region" description="Helical" evidence="1">
    <location>
        <begin position="102"/>
        <end position="124"/>
    </location>
</feature>
<keyword evidence="1" id="KW-1133">Transmembrane helix</keyword>
<dbReference type="Gene3D" id="1.20.140.150">
    <property type="match status" value="1"/>
</dbReference>
<organism evidence="2 3">
    <name type="scientific">Diploscapter pachys</name>
    <dbReference type="NCBI Taxonomy" id="2018661"/>
    <lineage>
        <taxon>Eukaryota</taxon>
        <taxon>Metazoa</taxon>
        <taxon>Ecdysozoa</taxon>
        <taxon>Nematoda</taxon>
        <taxon>Chromadorea</taxon>
        <taxon>Rhabditida</taxon>
        <taxon>Rhabditina</taxon>
        <taxon>Rhabditomorpha</taxon>
        <taxon>Rhabditoidea</taxon>
        <taxon>Rhabditidae</taxon>
        <taxon>Diploscapter</taxon>
    </lineage>
</organism>
<dbReference type="OrthoDB" id="5779987at2759"/>
<protein>
    <submittedName>
        <fullName evidence="2">Uncharacterized protein</fullName>
    </submittedName>
</protein>
<reference evidence="2 3" key="1">
    <citation type="journal article" date="2017" name="Curr. Biol.">
        <title>Genome architecture and evolution of a unichromosomal asexual nematode.</title>
        <authorList>
            <person name="Fradin H."/>
            <person name="Zegar C."/>
            <person name="Gutwein M."/>
            <person name="Lucas J."/>
            <person name="Kovtun M."/>
            <person name="Corcoran D."/>
            <person name="Baugh L.R."/>
            <person name="Kiontke K."/>
            <person name="Gunsalus K."/>
            <person name="Fitch D.H."/>
            <person name="Piano F."/>
        </authorList>
    </citation>
    <scope>NUCLEOTIDE SEQUENCE [LARGE SCALE GENOMIC DNA]</scope>
    <source>
        <strain evidence="2">PF1309</strain>
    </source>
</reference>
<accession>A0A2A2KWB7</accession>
<evidence type="ECO:0000313" key="2">
    <source>
        <dbReference type="EMBL" id="PAV78083.1"/>
    </source>
</evidence>
<dbReference type="Pfam" id="PF07062">
    <property type="entry name" value="Clc-like"/>
    <property type="match status" value="1"/>
</dbReference>
<feature type="transmembrane region" description="Helical" evidence="1">
    <location>
        <begin position="161"/>
        <end position="186"/>
    </location>
</feature>
<feature type="transmembrane region" description="Helical" evidence="1">
    <location>
        <begin position="71"/>
        <end position="90"/>
    </location>
</feature>
<dbReference type="STRING" id="2018661.A0A2A2KWB7"/>